<accession>A0A2V1IM73</accession>
<evidence type="ECO:0000256" key="1">
    <source>
        <dbReference type="SAM" id="Phobius"/>
    </source>
</evidence>
<evidence type="ECO:0000313" key="2">
    <source>
        <dbReference type="EMBL" id="PWB01805.1"/>
    </source>
</evidence>
<sequence>MVIVTGCSYSSSHPVVLDEAERLMQSDPSAAMSRLNSIDVSEFRDSATMARWALLYSEAMVINRLSAPTDTIINIAVDYYNRHNQTDEHKKASRLKALIQSTGGSDALATALYLQKEKEFLLYKERAKREMQLIIGLVILLFATMTIVWMRQRIRLQSARNDALMSEASGLKIQIDANRDDIGRLESKLHGLLESRFTLIDSLCQTYYESQGTKTERKAIIDKVKAEIESVRTDSFPDMEQAVNDCRDNLLIKVREYYPAIKPEDYQLLVYLASGLSTRTASLLLGESVDVIYKRKSRLKARLKENAASGCPDIMPVF</sequence>
<keyword evidence="1" id="KW-0812">Transmembrane</keyword>
<keyword evidence="3" id="KW-1185">Reference proteome</keyword>
<reference evidence="3" key="1">
    <citation type="submission" date="2018-02" db="EMBL/GenBank/DDBJ databases">
        <authorList>
            <person name="Clavel T."/>
            <person name="Strowig T."/>
        </authorList>
    </citation>
    <scope>NUCLEOTIDE SEQUENCE [LARGE SCALE GENOMIC DNA]</scope>
    <source>
        <strain evidence="3">DSM 103720</strain>
    </source>
</reference>
<evidence type="ECO:0008006" key="4">
    <source>
        <dbReference type="Google" id="ProtNLM"/>
    </source>
</evidence>
<feature type="transmembrane region" description="Helical" evidence="1">
    <location>
        <begin position="133"/>
        <end position="150"/>
    </location>
</feature>
<name>A0A2V1IM73_9BACT</name>
<gene>
    <name evidence="2" type="ORF">C5O23_08530</name>
</gene>
<protein>
    <recommendedName>
        <fullName evidence="4">Tetratricopeptide repeat protein</fullName>
    </recommendedName>
</protein>
<dbReference type="EMBL" id="PUEC01000018">
    <property type="protein sequence ID" value="PWB01805.1"/>
    <property type="molecule type" value="Genomic_DNA"/>
</dbReference>
<proteinExistence type="predicted"/>
<dbReference type="AlphaFoldDB" id="A0A2V1IM73"/>
<evidence type="ECO:0000313" key="3">
    <source>
        <dbReference type="Proteomes" id="UP000244905"/>
    </source>
</evidence>
<organism evidence="2 3">
    <name type="scientific">Duncaniella muris</name>
    <dbReference type="NCBI Taxonomy" id="2094150"/>
    <lineage>
        <taxon>Bacteria</taxon>
        <taxon>Pseudomonadati</taxon>
        <taxon>Bacteroidota</taxon>
        <taxon>Bacteroidia</taxon>
        <taxon>Bacteroidales</taxon>
        <taxon>Muribaculaceae</taxon>
        <taxon>Duncaniella</taxon>
    </lineage>
</organism>
<keyword evidence="1" id="KW-1133">Transmembrane helix</keyword>
<keyword evidence="1" id="KW-0472">Membrane</keyword>
<comment type="caution">
    <text evidence="2">The sequence shown here is derived from an EMBL/GenBank/DDBJ whole genome shotgun (WGS) entry which is preliminary data.</text>
</comment>
<dbReference type="Proteomes" id="UP000244905">
    <property type="component" value="Unassembled WGS sequence"/>
</dbReference>